<dbReference type="Pfam" id="PF00085">
    <property type="entry name" value="Thioredoxin"/>
    <property type="match status" value="1"/>
</dbReference>
<dbReference type="PROSITE" id="PS51352">
    <property type="entry name" value="THIOREDOXIN_2"/>
    <property type="match status" value="1"/>
</dbReference>
<dbReference type="CDD" id="cd02961">
    <property type="entry name" value="PDI_a_family"/>
    <property type="match status" value="1"/>
</dbReference>
<dbReference type="PANTHER" id="PTHR45815">
    <property type="entry name" value="PROTEIN DISULFIDE-ISOMERASE A6"/>
    <property type="match status" value="1"/>
</dbReference>
<dbReference type="GO" id="GO:0005788">
    <property type="term" value="C:endoplasmic reticulum lumen"/>
    <property type="evidence" value="ECO:0007669"/>
    <property type="project" value="TreeGrafter"/>
</dbReference>
<accession>A0A6C0HT98</accession>
<dbReference type="AlphaFoldDB" id="A0A6C0HT98"/>
<proteinExistence type="predicted"/>
<name>A0A6C0HT98_9ZZZZ</name>
<dbReference type="EMBL" id="MN740011">
    <property type="protein sequence ID" value="QHT83739.1"/>
    <property type="molecule type" value="Genomic_DNA"/>
</dbReference>
<evidence type="ECO:0000259" key="1">
    <source>
        <dbReference type="PROSITE" id="PS51352"/>
    </source>
</evidence>
<dbReference type="GO" id="GO:0034976">
    <property type="term" value="P:response to endoplasmic reticulum stress"/>
    <property type="evidence" value="ECO:0007669"/>
    <property type="project" value="TreeGrafter"/>
</dbReference>
<dbReference type="InterPro" id="IPR036249">
    <property type="entry name" value="Thioredoxin-like_sf"/>
</dbReference>
<dbReference type="SUPFAM" id="SSF52833">
    <property type="entry name" value="Thioredoxin-like"/>
    <property type="match status" value="1"/>
</dbReference>
<evidence type="ECO:0000313" key="2">
    <source>
        <dbReference type="EMBL" id="QHT83739.1"/>
    </source>
</evidence>
<dbReference type="PANTHER" id="PTHR45815:SF3">
    <property type="entry name" value="PROTEIN DISULFIDE-ISOMERASE A6"/>
    <property type="match status" value="1"/>
</dbReference>
<dbReference type="GO" id="GO:0015035">
    <property type="term" value="F:protein-disulfide reductase activity"/>
    <property type="evidence" value="ECO:0007669"/>
    <property type="project" value="TreeGrafter"/>
</dbReference>
<reference evidence="2" key="1">
    <citation type="journal article" date="2020" name="Nature">
        <title>Giant virus diversity and host interactions through global metagenomics.</title>
        <authorList>
            <person name="Schulz F."/>
            <person name="Roux S."/>
            <person name="Paez-Espino D."/>
            <person name="Jungbluth S."/>
            <person name="Walsh D.A."/>
            <person name="Denef V.J."/>
            <person name="McMahon K.D."/>
            <person name="Konstantinidis K.T."/>
            <person name="Eloe-Fadrosh E.A."/>
            <person name="Kyrpides N.C."/>
            <person name="Woyke T."/>
        </authorList>
    </citation>
    <scope>NUCLEOTIDE SEQUENCE</scope>
    <source>
        <strain evidence="2">GVMAG-M-3300023184-168</strain>
    </source>
</reference>
<feature type="domain" description="Thioredoxin" evidence="1">
    <location>
        <begin position="1"/>
        <end position="134"/>
    </location>
</feature>
<sequence>MKKQLRKTKKNNKLYHNKINKTLNKRPNHLKLTTVGLIHANWCGHCQALKPEWHKMKNEMKMGNKSKNFHFVEIEDSDSMKEKKINNINKKLKGEKIVINGFPTIFKIEGGDIKYYGGEREATSLKNWFTTGRNQQENQEENKQENQQQGFMQGMQKIFGGGCGCSSLKDP</sequence>
<dbReference type="InterPro" id="IPR013766">
    <property type="entry name" value="Thioredoxin_domain"/>
</dbReference>
<dbReference type="Gene3D" id="3.40.30.10">
    <property type="entry name" value="Glutaredoxin"/>
    <property type="match status" value="1"/>
</dbReference>
<organism evidence="2">
    <name type="scientific">viral metagenome</name>
    <dbReference type="NCBI Taxonomy" id="1070528"/>
    <lineage>
        <taxon>unclassified sequences</taxon>
        <taxon>metagenomes</taxon>
        <taxon>organismal metagenomes</taxon>
    </lineage>
</organism>
<protein>
    <recommendedName>
        <fullName evidence="1">Thioredoxin domain-containing protein</fullName>
    </recommendedName>
</protein>